<keyword evidence="2" id="KW-1015">Disulfide bond</keyword>
<evidence type="ECO:0000259" key="3">
    <source>
        <dbReference type="PROSITE" id="PS50240"/>
    </source>
</evidence>
<dbReference type="InterPro" id="IPR001254">
    <property type="entry name" value="Trypsin_dom"/>
</dbReference>
<keyword evidence="4" id="KW-0378">Hydrolase</keyword>
<dbReference type="InterPro" id="IPR018114">
    <property type="entry name" value="TRYPSIN_HIS"/>
</dbReference>
<dbReference type="Pfam" id="PF00089">
    <property type="entry name" value="Trypsin"/>
    <property type="match status" value="1"/>
</dbReference>
<dbReference type="InterPro" id="IPR050430">
    <property type="entry name" value="Peptidase_S1"/>
</dbReference>
<feature type="domain" description="Peptidase S1" evidence="3">
    <location>
        <begin position="14"/>
        <end position="227"/>
    </location>
</feature>
<dbReference type="SMART" id="SM00020">
    <property type="entry name" value="Tryp_SPc"/>
    <property type="match status" value="1"/>
</dbReference>
<dbReference type="PROSITE" id="PS50240">
    <property type="entry name" value="TRYPSIN_DOM"/>
    <property type="match status" value="1"/>
</dbReference>
<dbReference type="GO" id="GO:0006508">
    <property type="term" value="P:proteolysis"/>
    <property type="evidence" value="ECO:0007669"/>
    <property type="project" value="UniProtKB-KW"/>
</dbReference>
<reference evidence="4 5" key="1">
    <citation type="submission" date="2020-08" db="EMBL/GenBank/DDBJ databases">
        <title>Genemic of Streptomyces polyaspartic.</title>
        <authorList>
            <person name="Liu W."/>
        </authorList>
    </citation>
    <scope>NUCLEOTIDE SEQUENCE [LARGE SCALE GENOMIC DNA]</scope>
    <source>
        <strain evidence="4 5">TRM66268-LWL</strain>
    </source>
</reference>
<protein>
    <submittedName>
        <fullName evidence="4">Serine protease</fullName>
    </submittedName>
</protein>
<dbReference type="InterPro" id="IPR009003">
    <property type="entry name" value="Peptidase_S1_PA"/>
</dbReference>
<evidence type="ECO:0000256" key="2">
    <source>
        <dbReference type="ARBA" id="ARBA00023157"/>
    </source>
</evidence>
<dbReference type="PROSITE" id="PS00134">
    <property type="entry name" value="TRYPSIN_HIS"/>
    <property type="match status" value="1"/>
</dbReference>
<name>A0ABR7SXB9_9ACTN</name>
<keyword evidence="5" id="KW-1185">Reference proteome</keyword>
<dbReference type="InterPro" id="IPR001314">
    <property type="entry name" value="Peptidase_S1A"/>
</dbReference>
<dbReference type="CDD" id="cd00190">
    <property type="entry name" value="Tryp_SPc"/>
    <property type="match status" value="1"/>
</dbReference>
<dbReference type="SUPFAM" id="SSF50494">
    <property type="entry name" value="Trypsin-like serine proteases"/>
    <property type="match status" value="1"/>
</dbReference>
<dbReference type="InterPro" id="IPR043504">
    <property type="entry name" value="Peptidase_S1_PA_chymotrypsin"/>
</dbReference>
<evidence type="ECO:0000313" key="4">
    <source>
        <dbReference type="EMBL" id="MBC9719534.1"/>
    </source>
</evidence>
<comment type="similarity">
    <text evidence="1">Belongs to the peptidase S1 family.</text>
</comment>
<keyword evidence="4" id="KW-0645">Protease</keyword>
<dbReference type="PRINTS" id="PR00722">
    <property type="entry name" value="CHYMOTRYPSIN"/>
</dbReference>
<evidence type="ECO:0000313" key="5">
    <source>
        <dbReference type="Proteomes" id="UP000642284"/>
    </source>
</evidence>
<comment type="caution">
    <text evidence="4">The sequence shown here is derived from an EMBL/GenBank/DDBJ whole genome shotgun (WGS) entry which is preliminary data.</text>
</comment>
<organism evidence="4 5">
    <name type="scientific">Streptomyces polyasparticus</name>
    <dbReference type="NCBI Taxonomy" id="2767826"/>
    <lineage>
        <taxon>Bacteria</taxon>
        <taxon>Bacillati</taxon>
        <taxon>Actinomycetota</taxon>
        <taxon>Actinomycetes</taxon>
        <taxon>Kitasatosporales</taxon>
        <taxon>Streptomycetaceae</taxon>
        <taxon>Streptomyces</taxon>
    </lineage>
</organism>
<dbReference type="RefSeq" id="WP_187819937.1">
    <property type="nucleotide sequence ID" value="NZ_JACTVJ010000046.1"/>
</dbReference>
<dbReference type="GO" id="GO:0008233">
    <property type="term" value="F:peptidase activity"/>
    <property type="evidence" value="ECO:0007669"/>
    <property type="project" value="UniProtKB-KW"/>
</dbReference>
<proteinExistence type="inferred from homology"/>
<sequence>MSATLLAATSAQAIEGGSDVETPLPWMTSLQDEAGHFCGGTLVDSQWVLTAAHCVMKRDEGIVLPSQLRIGSLNASDGGTLAKADAAYPHPTAHWGNGVEGTDLALIKLDKPVTNQPATLNTQTPSINTSLRMLGWGYTSDDDTETPEHLQGLTLPLTDTVDDGLRFTTDGPGLRNADSGGPLLIEDIRGWQLAGTAKSIAVTSDDRYTSTYTDTSKYLDWIGDTINS</sequence>
<dbReference type="PANTHER" id="PTHR24276">
    <property type="entry name" value="POLYSERASE-RELATED"/>
    <property type="match status" value="1"/>
</dbReference>
<dbReference type="Proteomes" id="UP000642284">
    <property type="component" value="Unassembled WGS sequence"/>
</dbReference>
<dbReference type="Gene3D" id="2.40.10.10">
    <property type="entry name" value="Trypsin-like serine proteases"/>
    <property type="match status" value="1"/>
</dbReference>
<evidence type="ECO:0000256" key="1">
    <source>
        <dbReference type="ARBA" id="ARBA00007664"/>
    </source>
</evidence>
<dbReference type="EMBL" id="JACTVJ010000046">
    <property type="protein sequence ID" value="MBC9719534.1"/>
    <property type="molecule type" value="Genomic_DNA"/>
</dbReference>
<accession>A0ABR7SXB9</accession>
<gene>
    <name evidence="4" type="ORF">H9Y04_44260</name>
</gene>
<dbReference type="PANTHER" id="PTHR24276:SF98">
    <property type="entry name" value="FI18310P1-RELATED"/>
    <property type="match status" value="1"/>
</dbReference>